<dbReference type="PANTHER" id="PTHR43485">
    <property type="entry name" value="HYDROGENASE-4 COMPONENT G"/>
    <property type="match status" value="1"/>
</dbReference>
<protein>
    <recommendedName>
        <fullName evidence="2">NADH-quinone oxidoreductase subunit D domain-containing protein</fullName>
    </recommendedName>
</protein>
<dbReference type="AlphaFoldDB" id="A0A2N1UNC0"/>
<proteinExistence type="predicted"/>
<dbReference type="Pfam" id="PF00346">
    <property type="entry name" value="Complex1_49kDa"/>
    <property type="match status" value="1"/>
</dbReference>
<comment type="caution">
    <text evidence="3">The sequence shown here is derived from an EMBL/GenBank/DDBJ whole genome shotgun (WGS) entry which is preliminary data.</text>
</comment>
<dbReference type="EMBL" id="PGYQ01000011">
    <property type="protein sequence ID" value="PKL72244.1"/>
    <property type="molecule type" value="Genomic_DNA"/>
</dbReference>
<dbReference type="GO" id="GO:0048038">
    <property type="term" value="F:quinone binding"/>
    <property type="evidence" value="ECO:0007669"/>
    <property type="project" value="InterPro"/>
</dbReference>
<dbReference type="InterPro" id="IPR029014">
    <property type="entry name" value="NiFe-Hase_large"/>
</dbReference>
<keyword evidence="1" id="KW-0560">Oxidoreductase</keyword>
<reference evidence="3 4" key="1">
    <citation type="journal article" date="2017" name="ISME J.">
        <title>Potential for microbial H2 and metal transformations associated with novel bacteria and archaea in deep terrestrial subsurface sediments.</title>
        <authorList>
            <person name="Hernsdorf A.W."/>
            <person name="Amano Y."/>
            <person name="Miyakawa K."/>
            <person name="Ise K."/>
            <person name="Suzuki Y."/>
            <person name="Anantharaman K."/>
            <person name="Probst A."/>
            <person name="Burstein D."/>
            <person name="Thomas B.C."/>
            <person name="Banfield J.F."/>
        </authorList>
    </citation>
    <scope>NUCLEOTIDE SEQUENCE [LARGE SCALE GENOMIC DNA]</scope>
    <source>
        <strain evidence="3">HGW-Kuenenbacteria-1</strain>
    </source>
</reference>
<evidence type="ECO:0000256" key="1">
    <source>
        <dbReference type="ARBA" id="ARBA00023002"/>
    </source>
</evidence>
<dbReference type="SUPFAM" id="SSF56762">
    <property type="entry name" value="HydB/Nqo4-like"/>
    <property type="match status" value="1"/>
</dbReference>
<feature type="domain" description="NADH-quinone oxidoreductase subunit D" evidence="2">
    <location>
        <begin position="2"/>
        <end position="49"/>
    </location>
</feature>
<dbReference type="Proteomes" id="UP000233414">
    <property type="component" value="Unassembled WGS sequence"/>
</dbReference>
<sequence>MGIEHDARITYPYAIYDQIKFDIALEKDGDVYSRFRVRVKEVFTSINIID</sequence>
<name>A0A2N1UNC0_9BACT</name>
<evidence type="ECO:0000313" key="4">
    <source>
        <dbReference type="Proteomes" id="UP000233414"/>
    </source>
</evidence>
<evidence type="ECO:0000259" key="2">
    <source>
        <dbReference type="Pfam" id="PF00346"/>
    </source>
</evidence>
<dbReference type="Gene3D" id="1.10.645.10">
    <property type="entry name" value="Cytochrome-c3 Hydrogenase, chain B"/>
    <property type="match status" value="1"/>
</dbReference>
<dbReference type="PANTHER" id="PTHR43485:SF1">
    <property type="entry name" value="FORMATE HYDROGENLYASE SUBUNIT 5-RELATED"/>
    <property type="match status" value="1"/>
</dbReference>
<organism evidence="3 4">
    <name type="scientific">Candidatus Kuenenbacteria bacterium HGW-Kuenenbacteria-1</name>
    <dbReference type="NCBI Taxonomy" id="2013812"/>
    <lineage>
        <taxon>Bacteria</taxon>
        <taxon>Candidatus Kueneniibacteriota</taxon>
    </lineage>
</organism>
<gene>
    <name evidence="3" type="ORF">CVV26_02505</name>
</gene>
<dbReference type="GO" id="GO:0051287">
    <property type="term" value="F:NAD binding"/>
    <property type="evidence" value="ECO:0007669"/>
    <property type="project" value="InterPro"/>
</dbReference>
<dbReference type="GO" id="GO:0016651">
    <property type="term" value="F:oxidoreductase activity, acting on NAD(P)H"/>
    <property type="evidence" value="ECO:0007669"/>
    <property type="project" value="InterPro"/>
</dbReference>
<accession>A0A2N1UNC0</accession>
<dbReference type="InterPro" id="IPR001135">
    <property type="entry name" value="NADH_Q_OxRdtase_suD"/>
</dbReference>
<evidence type="ECO:0000313" key="3">
    <source>
        <dbReference type="EMBL" id="PKL72244.1"/>
    </source>
</evidence>
<dbReference type="InterPro" id="IPR052197">
    <property type="entry name" value="ComplexI_49kDa-like"/>
</dbReference>